<proteinExistence type="predicted"/>
<reference evidence="2 3" key="1">
    <citation type="submission" date="2016-10" db="EMBL/GenBank/DDBJ databases">
        <authorList>
            <person name="Varghese N."/>
            <person name="Submissions S."/>
        </authorList>
    </citation>
    <scope>NUCLEOTIDE SEQUENCE [LARGE SCALE GENOMIC DNA]</scope>
    <source>
        <strain evidence="2 3">DSM 16392</strain>
    </source>
</reference>
<dbReference type="Gene3D" id="2.60.120.10">
    <property type="entry name" value="Jelly Rolls"/>
    <property type="match status" value="1"/>
</dbReference>
<comment type="caution">
    <text evidence="2">The sequence shown here is derived from an EMBL/GenBank/DDBJ whole genome shotgun (WGS) entry which is preliminary data.</text>
</comment>
<evidence type="ECO:0000313" key="2">
    <source>
        <dbReference type="EMBL" id="SFK25767.1"/>
    </source>
</evidence>
<sequence>MINHHLSDEIVWAYATGSLPAGHALLVSCHLELCQGCKARLAEAEVLAGAMLQTSEQQKPSDDMFDLLMARVENEPTLSAGAYLAEPKPEKGVPSALWDVLGHGYNGIKWKMVGPGIRQFILPIKSSEGESARLLKLSPGFVTPEHSHHGSEMTLVLQGSFSDETGRYKIGDVQEADEHVHHQPIADTEEDCICLAVTDAPLDFKGFFPKLLQPLFGI</sequence>
<dbReference type="InterPro" id="IPR014710">
    <property type="entry name" value="RmlC-like_jellyroll"/>
</dbReference>
<dbReference type="CDD" id="cd20301">
    <property type="entry name" value="cupin_ChrR"/>
    <property type="match status" value="1"/>
</dbReference>
<dbReference type="Gene3D" id="1.10.10.1320">
    <property type="entry name" value="Anti-sigma factor, zinc-finger domain"/>
    <property type="match status" value="1"/>
</dbReference>
<dbReference type="InterPro" id="IPR011051">
    <property type="entry name" value="RmlC_Cupin_sf"/>
</dbReference>
<keyword evidence="3" id="KW-1185">Reference proteome</keyword>
<dbReference type="NCBIfam" id="TIGR02451">
    <property type="entry name" value="anti_sig_ChrR"/>
    <property type="match status" value="1"/>
</dbReference>
<feature type="domain" description="ChrR-like cupin" evidence="1">
    <location>
        <begin position="108"/>
        <end position="197"/>
    </location>
</feature>
<organism evidence="2 3">
    <name type="scientific">Pseudovibrio ascidiaceicola</name>
    <dbReference type="NCBI Taxonomy" id="285279"/>
    <lineage>
        <taxon>Bacteria</taxon>
        <taxon>Pseudomonadati</taxon>
        <taxon>Pseudomonadota</taxon>
        <taxon>Alphaproteobacteria</taxon>
        <taxon>Hyphomicrobiales</taxon>
        <taxon>Stappiaceae</taxon>
        <taxon>Pseudovibrio</taxon>
    </lineage>
</organism>
<dbReference type="InterPro" id="IPR041916">
    <property type="entry name" value="Anti_sigma_zinc_sf"/>
</dbReference>
<dbReference type="InterPro" id="IPR025979">
    <property type="entry name" value="ChrR-like_cupin_dom"/>
</dbReference>
<dbReference type="Proteomes" id="UP000199598">
    <property type="component" value="Unassembled WGS sequence"/>
</dbReference>
<gene>
    <name evidence="2" type="ORF">SAMN04488518_103298</name>
</gene>
<dbReference type="Pfam" id="PF12973">
    <property type="entry name" value="Cupin_7"/>
    <property type="match status" value="1"/>
</dbReference>
<dbReference type="EMBL" id="FOSK01000003">
    <property type="protein sequence ID" value="SFK25767.1"/>
    <property type="molecule type" value="Genomic_DNA"/>
</dbReference>
<dbReference type="InterPro" id="IPR012807">
    <property type="entry name" value="Anti-sigma_ChrR"/>
</dbReference>
<accession>A0A1I3Y1F9</accession>
<name>A0A1I3Y1F9_9HYPH</name>
<protein>
    <submittedName>
        <fullName evidence="2">Anti-ECFsigma factor, ChrR</fullName>
    </submittedName>
</protein>
<evidence type="ECO:0000313" key="3">
    <source>
        <dbReference type="Proteomes" id="UP000199598"/>
    </source>
</evidence>
<evidence type="ECO:0000259" key="1">
    <source>
        <dbReference type="Pfam" id="PF12973"/>
    </source>
</evidence>
<dbReference type="SUPFAM" id="SSF51182">
    <property type="entry name" value="RmlC-like cupins"/>
    <property type="match status" value="1"/>
</dbReference>
<dbReference type="RefSeq" id="WP_093518364.1">
    <property type="nucleotide sequence ID" value="NZ_FOSK01000003.1"/>
</dbReference>